<dbReference type="OrthoDB" id="9634820at2759"/>
<dbReference type="STRING" id="56216.A0A1A6HCR8"/>
<evidence type="ECO:0000313" key="2">
    <source>
        <dbReference type="EMBL" id="OBS76074.1"/>
    </source>
</evidence>
<evidence type="ECO:0000256" key="1">
    <source>
        <dbReference type="SAM" id="MobiDB-lite"/>
    </source>
</evidence>
<feature type="region of interest" description="Disordered" evidence="1">
    <location>
        <begin position="160"/>
        <end position="202"/>
    </location>
</feature>
<sequence length="202" mass="23044">MSDNKKPDRSHSGSNGEDDGNRCHLRDQHSPEEILRCLQWLIIVAAAGFLALQLITNAIHEEQQFERDVAWISRQSRQMYPIDEEDEDMEDEDEDELQNQMEEAEDDEADDEMCMEEDARASCFLGVSDYLLRKNEDRCSMLNFLPDSIPNVLMSVPFKSEEPAECKCEKAAEETAKEEEEEEDETGELDGESKKNLDSAGG</sequence>
<feature type="region of interest" description="Disordered" evidence="1">
    <location>
        <begin position="82"/>
        <end position="102"/>
    </location>
</feature>
<gene>
    <name evidence="2" type="ORF">A6R68_17475</name>
</gene>
<evidence type="ECO:0000313" key="3">
    <source>
        <dbReference type="Proteomes" id="UP000092124"/>
    </source>
</evidence>
<dbReference type="Proteomes" id="UP000092124">
    <property type="component" value="Unassembled WGS sequence"/>
</dbReference>
<dbReference type="EMBL" id="LZPO01035013">
    <property type="protein sequence ID" value="OBS76074.1"/>
    <property type="molecule type" value="Genomic_DNA"/>
</dbReference>
<feature type="compositionally biased region" description="Acidic residues" evidence="1">
    <location>
        <begin position="176"/>
        <end position="190"/>
    </location>
</feature>
<protein>
    <submittedName>
        <fullName evidence="2">Uncharacterized protein</fullName>
    </submittedName>
</protein>
<feature type="compositionally biased region" description="Basic and acidic residues" evidence="1">
    <location>
        <begin position="191"/>
        <end position="202"/>
    </location>
</feature>
<comment type="caution">
    <text evidence="2">The sequence shown here is derived from an EMBL/GenBank/DDBJ whole genome shotgun (WGS) entry which is preliminary data.</text>
</comment>
<feature type="region of interest" description="Disordered" evidence="1">
    <location>
        <begin position="1"/>
        <end position="25"/>
    </location>
</feature>
<reference evidence="2 3" key="1">
    <citation type="submission" date="2016-06" db="EMBL/GenBank/DDBJ databases">
        <title>The Draft Genome Sequence and Annotation of the Desert Woodrat Neotoma lepida.</title>
        <authorList>
            <person name="Campbell M."/>
            <person name="Oakeson K.F."/>
            <person name="Yandell M."/>
            <person name="Halpert J.R."/>
            <person name="Dearing D."/>
        </authorList>
    </citation>
    <scope>NUCLEOTIDE SEQUENCE [LARGE SCALE GENOMIC DNA]</scope>
    <source>
        <strain evidence="2">417</strain>
        <tissue evidence="2">Liver</tissue>
    </source>
</reference>
<accession>A0A1A6HCR8</accession>
<dbReference type="AlphaFoldDB" id="A0A1A6HCR8"/>
<feature type="compositionally biased region" description="Basic and acidic residues" evidence="1">
    <location>
        <begin position="160"/>
        <end position="175"/>
    </location>
</feature>
<organism evidence="2 3">
    <name type="scientific">Neotoma lepida</name>
    <name type="common">Desert woodrat</name>
    <dbReference type="NCBI Taxonomy" id="56216"/>
    <lineage>
        <taxon>Eukaryota</taxon>
        <taxon>Metazoa</taxon>
        <taxon>Chordata</taxon>
        <taxon>Craniata</taxon>
        <taxon>Vertebrata</taxon>
        <taxon>Euteleostomi</taxon>
        <taxon>Mammalia</taxon>
        <taxon>Eutheria</taxon>
        <taxon>Euarchontoglires</taxon>
        <taxon>Glires</taxon>
        <taxon>Rodentia</taxon>
        <taxon>Myomorpha</taxon>
        <taxon>Muroidea</taxon>
        <taxon>Cricetidae</taxon>
        <taxon>Neotominae</taxon>
        <taxon>Neotoma</taxon>
    </lineage>
</organism>
<name>A0A1A6HCR8_NEOLE</name>
<proteinExistence type="predicted"/>
<keyword evidence="3" id="KW-1185">Reference proteome</keyword>
<feature type="compositionally biased region" description="Basic and acidic residues" evidence="1">
    <location>
        <begin position="1"/>
        <end position="11"/>
    </location>
</feature>